<feature type="region of interest" description="Disordered" evidence="2">
    <location>
        <begin position="99"/>
        <end position="282"/>
    </location>
</feature>
<feature type="compositionally biased region" description="Basic residues" evidence="2">
    <location>
        <begin position="197"/>
        <end position="211"/>
    </location>
</feature>
<evidence type="ECO:0000256" key="2">
    <source>
        <dbReference type="SAM" id="MobiDB-lite"/>
    </source>
</evidence>
<dbReference type="VEuPathDB" id="VectorBase:ASIC010844"/>
<feature type="compositionally biased region" description="Polar residues" evidence="2">
    <location>
        <begin position="142"/>
        <end position="151"/>
    </location>
</feature>
<feature type="compositionally biased region" description="Basic and acidic residues" evidence="2">
    <location>
        <begin position="253"/>
        <end position="269"/>
    </location>
</feature>
<feature type="compositionally biased region" description="Basic and acidic residues" evidence="2">
    <location>
        <begin position="355"/>
        <end position="364"/>
    </location>
</feature>
<sequence>MTSVQNQEDLEARIARIKKRNEEIEQKYREAEEDRLRAMKENAMVEIKPPKDDDWPREHKYDKIDFNYDLDPETLAQLEEKKKEKDAFIQKIAKDYKVFAEGEGPPPDPAYSFLADVERDGEKAAAAAAANNNGNNGTNGNSSAQLASPNGRSPPASKGGDHFDRRNPNNRSGHRQGPRDPGGPQQGGRPRVGSGKSSHHHGGHHSHHHHGGPNIQRSFSTNEHDGWRSASGEQQRRNGKIGTAGMHEGAGLWRREQYDGSEGKSKDDSSLQSSAKLEPNLTVSVSRDGEFKSVKVTTPPIIGSGRVGPRQAAKPQFQFHTGPGEHNHHNHHHSGGGHQHSHGHGHHPLPLTAGGRKELQHGSRDSAGTHSVDHFNRNVTGRKSDRGGESAKKHTGGGGGGGKGPFSGSSLQNGKGGSTAGGGGPGSSVQDRLNRNRLVASSDRNDNITKTRVETQHNVLRWSLHVTYAPPNHMMLTYQHQHHHHHYYHNQRPLRLVLFLVARISTPFCYWEG</sequence>
<name>A0A084VY65_ANOSI</name>
<feature type="compositionally biased region" description="Low complexity" evidence="2">
    <location>
        <begin position="187"/>
        <end position="196"/>
    </location>
</feature>
<feature type="compositionally biased region" description="Polar residues" evidence="2">
    <location>
        <begin position="271"/>
        <end position="282"/>
    </location>
</feature>
<evidence type="ECO:0000313" key="5">
    <source>
        <dbReference type="Proteomes" id="UP000030765"/>
    </source>
</evidence>
<feature type="compositionally biased region" description="Basic residues" evidence="2">
    <location>
        <begin position="328"/>
        <end position="347"/>
    </location>
</feature>
<evidence type="ECO:0000256" key="1">
    <source>
        <dbReference type="SAM" id="Coils"/>
    </source>
</evidence>
<feature type="region of interest" description="Disordered" evidence="2">
    <location>
        <begin position="296"/>
        <end position="432"/>
    </location>
</feature>
<dbReference type="EnsemblMetazoa" id="ASIC010844-RA">
    <property type="protein sequence ID" value="ASIC010844-PA"/>
    <property type="gene ID" value="ASIC010844"/>
</dbReference>
<proteinExistence type="predicted"/>
<keyword evidence="1" id="KW-0175">Coiled coil</keyword>
<dbReference type="OrthoDB" id="10058133at2759"/>
<feature type="compositionally biased region" description="Low complexity" evidence="2">
    <location>
        <begin position="124"/>
        <end position="141"/>
    </location>
</feature>
<dbReference type="VEuPathDB" id="VectorBase:ASIS013451"/>
<dbReference type="OMA" id="DDWPREH"/>
<organism evidence="3">
    <name type="scientific">Anopheles sinensis</name>
    <name type="common">Mosquito</name>
    <dbReference type="NCBI Taxonomy" id="74873"/>
    <lineage>
        <taxon>Eukaryota</taxon>
        <taxon>Metazoa</taxon>
        <taxon>Ecdysozoa</taxon>
        <taxon>Arthropoda</taxon>
        <taxon>Hexapoda</taxon>
        <taxon>Insecta</taxon>
        <taxon>Pterygota</taxon>
        <taxon>Neoptera</taxon>
        <taxon>Endopterygota</taxon>
        <taxon>Diptera</taxon>
        <taxon>Nematocera</taxon>
        <taxon>Culicoidea</taxon>
        <taxon>Culicidae</taxon>
        <taxon>Anophelinae</taxon>
        <taxon>Anopheles</taxon>
    </lineage>
</organism>
<accession>A0A084VY65</accession>
<feature type="compositionally biased region" description="Gly residues" evidence="2">
    <location>
        <begin position="396"/>
        <end position="405"/>
    </location>
</feature>
<protein>
    <submittedName>
        <fullName evidence="3">AGAP009071-PA-like protein</fullName>
    </submittedName>
</protein>
<dbReference type="STRING" id="74873.A0A084VY65"/>
<feature type="compositionally biased region" description="Gly residues" evidence="2">
    <location>
        <begin position="414"/>
        <end position="426"/>
    </location>
</feature>
<evidence type="ECO:0000313" key="4">
    <source>
        <dbReference type="EnsemblMetazoa" id="ASIC010844-PA"/>
    </source>
</evidence>
<keyword evidence="5" id="KW-1185">Reference proteome</keyword>
<dbReference type="AlphaFoldDB" id="A0A084VY65"/>
<dbReference type="EMBL" id="KE525231">
    <property type="protein sequence ID" value="KFB42909.1"/>
    <property type="molecule type" value="Genomic_DNA"/>
</dbReference>
<dbReference type="Proteomes" id="UP000030765">
    <property type="component" value="Unassembled WGS sequence"/>
</dbReference>
<feature type="coiled-coil region" evidence="1">
    <location>
        <begin position="7"/>
        <end position="48"/>
    </location>
</feature>
<reference evidence="4" key="2">
    <citation type="submission" date="2020-05" db="UniProtKB">
        <authorList>
            <consortium name="EnsemblMetazoa"/>
        </authorList>
    </citation>
    <scope>IDENTIFICATION</scope>
</reference>
<gene>
    <name evidence="3" type="ORF">ZHAS_00010844</name>
</gene>
<feature type="compositionally biased region" description="Basic and acidic residues" evidence="2">
    <location>
        <begin position="371"/>
        <end position="392"/>
    </location>
</feature>
<evidence type="ECO:0000313" key="3">
    <source>
        <dbReference type="EMBL" id="KFB42909.1"/>
    </source>
</evidence>
<dbReference type="EMBL" id="ATLV01018323">
    <property type="status" value="NOT_ANNOTATED_CDS"/>
    <property type="molecule type" value="Genomic_DNA"/>
</dbReference>
<reference evidence="3 5" key="1">
    <citation type="journal article" date="2014" name="BMC Genomics">
        <title>Genome sequence of Anopheles sinensis provides insight into genetics basis of mosquito competence for malaria parasites.</title>
        <authorList>
            <person name="Zhou D."/>
            <person name="Zhang D."/>
            <person name="Ding G."/>
            <person name="Shi L."/>
            <person name="Hou Q."/>
            <person name="Ye Y."/>
            <person name="Xu Y."/>
            <person name="Zhou H."/>
            <person name="Xiong C."/>
            <person name="Li S."/>
            <person name="Yu J."/>
            <person name="Hong S."/>
            <person name="Yu X."/>
            <person name="Zou P."/>
            <person name="Chen C."/>
            <person name="Chang X."/>
            <person name="Wang W."/>
            <person name="Lv Y."/>
            <person name="Sun Y."/>
            <person name="Ma L."/>
            <person name="Shen B."/>
            <person name="Zhu C."/>
        </authorList>
    </citation>
    <scope>NUCLEOTIDE SEQUENCE [LARGE SCALE GENOMIC DNA]</scope>
</reference>